<feature type="region of interest" description="Disordered" evidence="1">
    <location>
        <begin position="1"/>
        <end position="20"/>
    </location>
</feature>
<evidence type="ECO:0000313" key="2">
    <source>
        <dbReference type="EMBL" id="EFR03859.1"/>
    </source>
</evidence>
<evidence type="ECO:0000256" key="1">
    <source>
        <dbReference type="SAM" id="MobiDB-lite"/>
    </source>
</evidence>
<protein>
    <submittedName>
        <fullName evidence="2">Uncharacterized protein</fullName>
    </submittedName>
</protein>
<organism evidence="3">
    <name type="scientific">Arthroderma gypseum (strain ATCC MYA-4604 / CBS 118893)</name>
    <name type="common">Microsporum gypseum</name>
    <dbReference type="NCBI Taxonomy" id="535722"/>
    <lineage>
        <taxon>Eukaryota</taxon>
        <taxon>Fungi</taxon>
        <taxon>Dikarya</taxon>
        <taxon>Ascomycota</taxon>
        <taxon>Pezizomycotina</taxon>
        <taxon>Eurotiomycetes</taxon>
        <taxon>Eurotiomycetidae</taxon>
        <taxon>Onygenales</taxon>
        <taxon>Arthrodermataceae</taxon>
        <taxon>Nannizzia</taxon>
    </lineage>
</organism>
<reference evidence="3" key="1">
    <citation type="journal article" date="2012" name="MBio">
        <title>Comparative genome analysis of Trichophyton rubrum and related dermatophytes reveals candidate genes involved in infection.</title>
        <authorList>
            <person name="Martinez D.A."/>
            <person name="Oliver B.G."/>
            <person name="Graeser Y."/>
            <person name="Goldberg J.M."/>
            <person name="Li W."/>
            <person name="Martinez-Rossi N.M."/>
            <person name="Monod M."/>
            <person name="Shelest E."/>
            <person name="Barton R.C."/>
            <person name="Birch E."/>
            <person name="Brakhage A.A."/>
            <person name="Chen Z."/>
            <person name="Gurr S.J."/>
            <person name="Heiman D."/>
            <person name="Heitman J."/>
            <person name="Kosti I."/>
            <person name="Rossi A."/>
            <person name="Saif S."/>
            <person name="Samalova M."/>
            <person name="Saunders C.W."/>
            <person name="Shea T."/>
            <person name="Summerbell R.C."/>
            <person name="Xu J."/>
            <person name="Young S."/>
            <person name="Zeng Q."/>
            <person name="Birren B.W."/>
            <person name="Cuomo C.A."/>
            <person name="White T.C."/>
        </authorList>
    </citation>
    <scope>NUCLEOTIDE SEQUENCE [LARGE SCALE GENOMIC DNA]</scope>
    <source>
        <strain evidence="3">ATCC MYA-4604 / CBS 118893</strain>
    </source>
</reference>
<name>E4V1E4_ARTGP</name>
<dbReference type="Proteomes" id="UP000002669">
    <property type="component" value="Unassembled WGS sequence"/>
</dbReference>
<dbReference type="GeneID" id="10026110"/>
<dbReference type="AlphaFoldDB" id="E4V1E4"/>
<evidence type="ECO:0000313" key="3">
    <source>
        <dbReference type="Proteomes" id="UP000002669"/>
    </source>
</evidence>
<sequence length="203" mass="22186">MALRIQDQESGGSTPLEGDSENAATGLAVVQLAAILRNGGQIAMDVISHSSPVLASSRWASEMHISNSWGVIQHVEGCRRTSAIGCPETKGRWPWYILSGPVGHIRCHEKVNVGCPGAFVFVGWVADSVDVDVWCWCWKDKAATPKEGYIARIPTSLFMLQAKNSRRTSSSHIGEYLRRRDGGTIRAPSGPNRSPSRSEEGWR</sequence>
<dbReference type="VEuPathDB" id="FungiDB:MGYG_09141"/>
<dbReference type="RefSeq" id="XP_003170867.1">
    <property type="nucleotide sequence ID" value="XM_003170819.1"/>
</dbReference>
<proteinExistence type="predicted"/>
<gene>
    <name evidence="2" type="ORF">MGYG_09141</name>
</gene>
<dbReference type="EMBL" id="DS989827">
    <property type="protein sequence ID" value="EFR03859.1"/>
    <property type="molecule type" value="Genomic_DNA"/>
</dbReference>
<dbReference type="InParanoid" id="E4V1E4"/>
<keyword evidence="3" id="KW-1185">Reference proteome</keyword>
<dbReference type="HOGENOM" id="CLU_1348637_0_0_1"/>
<accession>E4V1E4</accession>
<feature type="region of interest" description="Disordered" evidence="1">
    <location>
        <begin position="181"/>
        <end position="203"/>
    </location>
</feature>